<dbReference type="GO" id="GO:0006261">
    <property type="term" value="P:DNA-templated DNA replication"/>
    <property type="evidence" value="ECO:0007669"/>
    <property type="project" value="TreeGrafter"/>
</dbReference>
<sequence>MSDDIPEADRVEGAPHPRETLALLGHDNAQAAFLDAFNTGRMHHGWLITGPRGVGKATLAWRIARFLLAQPAKDDGGLFGAPPPPDSLDIGEDHPVAHRMAALSEPGLFLLRRAWDDSKKPARLKTVITVDEVRKLKGFFSLSATDGGRRVVIVDAADEMNVNAANALLKLLEEPPENATLLLISHQPSRLLPTIRSRCRELRLGTLSPDQMADAMQAAGADVTDAAALAELSGGSVGEAIRLTNLGGLTLYSEIVALFSSLPRLDRPRALKLAESAVGKANEPRFDLLLRLFDLFLSRLARAGVLGPPAHEAAPGEAALMARLCPDAYAARAWAETGEKLGARARHGKAVNLDPASLILDMVLRIDETAAPLAARQASA</sequence>
<reference evidence="2" key="1">
    <citation type="submission" date="2017-05" db="EMBL/GenBank/DDBJ databases">
        <authorList>
            <person name="Rodrigo-Torres L."/>
            <person name="Arahal R. D."/>
            <person name="Lucena T."/>
        </authorList>
    </citation>
    <scope>NUCLEOTIDE SEQUENCE [LARGE SCALE GENOMIC DNA]</scope>
    <source>
        <strain evidence="2">CECT 8621</strain>
    </source>
</reference>
<evidence type="ECO:0000313" key="2">
    <source>
        <dbReference type="Proteomes" id="UP000202922"/>
    </source>
</evidence>
<dbReference type="NCBIfam" id="NF005677">
    <property type="entry name" value="PRK07471.1"/>
    <property type="match status" value="1"/>
</dbReference>
<dbReference type="PANTHER" id="PTHR11669">
    <property type="entry name" value="REPLICATION FACTOR C / DNA POLYMERASE III GAMMA-TAU SUBUNIT"/>
    <property type="match status" value="1"/>
</dbReference>
<dbReference type="PANTHER" id="PTHR11669:SF8">
    <property type="entry name" value="DNA POLYMERASE III SUBUNIT DELTA"/>
    <property type="match status" value="1"/>
</dbReference>
<dbReference type="GO" id="GO:0009360">
    <property type="term" value="C:DNA polymerase III complex"/>
    <property type="evidence" value="ECO:0007669"/>
    <property type="project" value="TreeGrafter"/>
</dbReference>
<dbReference type="OrthoDB" id="9811073at2"/>
<dbReference type="RefSeq" id="WP_093967410.1">
    <property type="nucleotide sequence ID" value="NZ_FXYE01000002.1"/>
</dbReference>
<keyword evidence="1" id="KW-0808">Transferase</keyword>
<dbReference type="SUPFAM" id="SSF52540">
    <property type="entry name" value="P-loop containing nucleoside triphosphate hydrolases"/>
    <property type="match status" value="1"/>
</dbReference>
<dbReference type="InterPro" id="IPR027417">
    <property type="entry name" value="P-loop_NTPase"/>
</dbReference>
<dbReference type="Gene3D" id="3.40.50.300">
    <property type="entry name" value="P-loop containing nucleotide triphosphate hydrolases"/>
    <property type="match status" value="1"/>
</dbReference>
<evidence type="ECO:0000313" key="1">
    <source>
        <dbReference type="EMBL" id="SMX43170.1"/>
    </source>
</evidence>
<organism evidence="1 2">
    <name type="scientific">Actibacterium lipolyticum</name>
    <dbReference type="NCBI Taxonomy" id="1524263"/>
    <lineage>
        <taxon>Bacteria</taxon>
        <taxon>Pseudomonadati</taxon>
        <taxon>Pseudomonadota</taxon>
        <taxon>Alphaproteobacteria</taxon>
        <taxon>Rhodobacterales</taxon>
        <taxon>Roseobacteraceae</taxon>
        <taxon>Actibacterium</taxon>
    </lineage>
</organism>
<proteinExistence type="predicted"/>
<dbReference type="GO" id="GO:0003887">
    <property type="term" value="F:DNA-directed DNA polymerase activity"/>
    <property type="evidence" value="ECO:0007669"/>
    <property type="project" value="UniProtKB-EC"/>
</dbReference>
<dbReference type="EC" id="2.7.7.7" evidence="1"/>
<gene>
    <name evidence="1" type="primary">dnaX_1</name>
    <name evidence="1" type="ORF">COL8621_02232</name>
</gene>
<keyword evidence="2" id="KW-1185">Reference proteome</keyword>
<dbReference type="Pfam" id="PF13177">
    <property type="entry name" value="DNA_pol3_delta2"/>
    <property type="match status" value="1"/>
</dbReference>
<dbReference type="AlphaFoldDB" id="A0A238KKC0"/>
<dbReference type="EMBL" id="FXYE01000002">
    <property type="protein sequence ID" value="SMX43170.1"/>
    <property type="molecule type" value="Genomic_DNA"/>
</dbReference>
<accession>A0A238KKC0</accession>
<name>A0A238KKC0_9RHOB</name>
<dbReference type="InterPro" id="IPR050238">
    <property type="entry name" value="DNA_Rep/Repair_Clamp_Loader"/>
</dbReference>
<dbReference type="Proteomes" id="UP000202922">
    <property type="component" value="Unassembled WGS sequence"/>
</dbReference>
<protein>
    <submittedName>
        <fullName evidence="1">DNA polymerase III subunit tau</fullName>
        <ecNumber evidence="1">2.7.7.7</ecNumber>
    </submittedName>
</protein>
<keyword evidence="1" id="KW-0548">Nucleotidyltransferase</keyword>